<keyword evidence="2" id="KW-0067">ATP-binding</keyword>
<dbReference type="Pfam" id="PF23562">
    <property type="entry name" value="AMP-binding_C_3"/>
    <property type="match status" value="1"/>
</dbReference>
<dbReference type="CDD" id="cd05907">
    <property type="entry name" value="VL_LC_FACS_like"/>
    <property type="match status" value="1"/>
</dbReference>
<reference evidence="4 5" key="1">
    <citation type="submission" date="2019-12" db="EMBL/GenBank/DDBJ databases">
        <title>Mucilaginibacter sp. HMF7410 genome sequencing and assembly.</title>
        <authorList>
            <person name="Kang H."/>
            <person name="Cha I."/>
            <person name="Kim H."/>
            <person name="Joh K."/>
        </authorList>
    </citation>
    <scope>NUCLEOTIDE SEQUENCE [LARGE SCALE GENOMIC DNA]</scope>
    <source>
        <strain evidence="4 5">HMF7410</strain>
    </source>
</reference>
<dbReference type="Gene3D" id="3.40.50.12780">
    <property type="entry name" value="N-terminal domain of ligase-like"/>
    <property type="match status" value="1"/>
</dbReference>
<evidence type="ECO:0000313" key="5">
    <source>
        <dbReference type="Proteomes" id="UP000462014"/>
    </source>
</evidence>
<dbReference type="InterPro" id="IPR042099">
    <property type="entry name" value="ANL_N_sf"/>
</dbReference>
<evidence type="ECO:0000256" key="1">
    <source>
        <dbReference type="ARBA" id="ARBA00022741"/>
    </source>
</evidence>
<dbReference type="Pfam" id="PF00501">
    <property type="entry name" value="AMP-binding"/>
    <property type="match status" value="1"/>
</dbReference>
<evidence type="ECO:0000256" key="2">
    <source>
        <dbReference type="ARBA" id="ARBA00022840"/>
    </source>
</evidence>
<sequence length="614" mass="69063">MKNAARLFDCIDIQKQTPKDDLLNGKFNGVWKSYSTAEMHEKVYQLAAAFLEMGISAGDGTTEGRDKVGLISNSRPEWLIVDLAVQLIGAILVPLYPNTGIKEIEQILLEVEMKCLFIGQAELFEKVNLVSGKAPFLKSIFSFDEVQGCSNWKSLLKPVQETELKNIAAISSRVKEDDVTTIIFTSGTTGRPKGVMLTHKNILSNVQASGKVLEQIPLNYKRALSFLPLNHIFEKMVTYIYLFYGFSIFYAESMDTIGANMKEVKPDLFTAVPRLLEKVFEKILFEGQKLSGVKRSIFLWSIKIAEQFENSGTSIWYKIKLAIADKLVYSKWRNAIGGEVKAIIVGSSACPVRLERIFTAAKMVVLEGYGLTETSPVIAVNHYQNKGRKFGTVGQLLENVQVKIAADSEILCKGPSIMPGYYKNPELTAEVFTDGWFHTGDIGTLDQHSFLKITDRKKEIFKTSGGKYVAPVPIENRMKESPFIEQMMVIGAERKFTSALIVPSYPSIKLWCDQNKISFLSNREIINDSKVIALYQSIINSFNMEFNHVEQVKKFTLLSEEWTIDGGELTPTGKMKRRVILEKYKTEIEEMYAGTIDNTKPVHYETSATIHSKS</sequence>
<dbReference type="EMBL" id="WPIK01000012">
    <property type="protein sequence ID" value="MVN22630.1"/>
    <property type="molecule type" value="Genomic_DNA"/>
</dbReference>
<dbReference type="PANTHER" id="PTHR43272">
    <property type="entry name" value="LONG-CHAIN-FATTY-ACID--COA LIGASE"/>
    <property type="match status" value="1"/>
</dbReference>
<dbReference type="GO" id="GO:0004467">
    <property type="term" value="F:long-chain fatty acid-CoA ligase activity"/>
    <property type="evidence" value="ECO:0007669"/>
    <property type="project" value="TreeGrafter"/>
</dbReference>
<comment type="caution">
    <text evidence="4">The sequence shown here is derived from an EMBL/GenBank/DDBJ whole genome shotgun (WGS) entry which is preliminary data.</text>
</comment>
<dbReference type="PANTHER" id="PTHR43272:SF33">
    <property type="entry name" value="AMP-BINDING DOMAIN-CONTAINING PROTEIN-RELATED"/>
    <property type="match status" value="1"/>
</dbReference>
<dbReference type="AlphaFoldDB" id="A0A7K1T007"/>
<dbReference type="InterPro" id="IPR000873">
    <property type="entry name" value="AMP-dep_synth/lig_dom"/>
</dbReference>
<proteinExistence type="predicted"/>
<feature type="domain" description="AMP-dependent synthetase/ligase" evidence="3">
    <location>
        <begin position="25"/>
        <end position="422"/>
    </location>
</feature>
<evidence type="ECO:0000259" key="3">
    <source>
        <dbReference type="Pfam" id="PF00501"/>
    </source>
</evidence>
<dbReference type="InterPro" id="IPR020845">
    <property type="entry name" value="AMP-binding_CS"/>
</dbReference>
<gene>
    <name evidence="4" type="ORF">GO621_13940</name>
</gene>
<dbReference type="GO" id="GO:0005524">
    <property type="term" value="F:ATP binding"/>
    <property type="evidence" value="ECO:0007669"/>
    <property type="project" value="UniProtKB-KW"/>
</dbReference>
<dbReference type="GO" id="GO:0016020">
    <property type="term" value="C:membrane"/>
    <property type="evidence" value="ECO:0007669"/>
    <property type="project" value="TreeGrafter"/>
</dbReference>
<keyword evidence="5" id="KW-1185">Reference proteome</keyword>
<dbReference type="PROSITE" id="PS00455">
    <property type="entry name" value="AMP_BINDING"/>
    <property type="match status" value="1"/>
</dbReference>
<dbReference type="SUPFAM" id="SSF56801">
    <property type="entry name" value="Acetyl-CoA synthetase-like"/>
    <property type="match status" value="1"/>
</dbReference>
<name>A0A7K1T007_9SPHI</name>
<organism evidence="4 5">
    <name type="scientific">Mucilaginibacter arboris</name>
    <dbReference type="NCBI Taxonomy" id="2682090"/>
    <lineage>
        <taxon>Bacteria</taxon>
        <taxon>Pseudomonadati</taxon>
        <taxon>Bacteroidota</taxon>
        <taxon>Sphingobacteriia</taxon>
        <taxon>Sphingobacteriales</taxon>
        <taxon>Sphingobacteriaceae</taxon>
        <taxon>Mucilaginibacter</taxon>
    </lineage>
</organism>
<evidence type="ECO:0000313" key="4">
    <source>
        <dbReference type="EMBL" id="MVN22630.1"/>
    </source>
</evidence>
<keyword evidence="1" id="KW-0547">Nucleotide-binding</keyword>
<dbReference type="RefSeq" id="WP_157568071.1">
    <property type="nucleotide sequence ID" value="NZ_WPIK01000012.1"/>
</dbReference>
<protein>
    <submittedName>
        <fullName evidence="4">AMP-binding protein</fullName>
    </submittedName>
</protein>
<accession>A0A7K1T007</accession>
<dbReference type="Proteomes" id="UP000462014">
    <property type="component" value="Unassembled WGS sequence"/>
</dbReference>